<evidence type="ECO:0000313" key="1">
    <source>
        <dbReference type="EMBL" id="GJM63044.1"/>
    </source>
</evidence>
<accession>A0AAN4VZN5</accession>
<evidence type="ECO:0000313" key="2">
    <source>
        <dbReference type="Proteomes" id="UP001310022"/>
    </source>
</evidence>
<reference evidence="1 2" key="1">
    <citation type="submission" date="2021-12" db="EMBL/GenBank/DDBJ databases">
        <title>Genome sequencing of bacteria with rrn-lacking chromosome and rrn-plasmid.</title>
        <authorList>
            <person name="Anda M."/>
            <person name="Iwasaki W."/>
        </authorList>
    </citation>
    <scope>NUCLEOTIDE SEQUENCE [LARGE SCALE GENOMIC DNA]</scope>
    <source>
        <strain evidence="1 2">NBRC 15940</strain>
    </source>
</reference>
<dbReference type="Proteomes" id="UP001310022">
    <property type="component" value="Unassembled WGS sequence"/>
</dbReference>
<dbReference type="EMBL" id="BQKE01000002">
    <property type="protein sequence ID" value="GJM63044.1"/>
    <property type="molecule type" value="Genomic_DNA"/>
</dbReference>
<sequence length="59" mass="6846">MDFINGIAQKRNCLSFFYLSTSILQLTFQKCRNGWKQPKLAGVHLVNKKKKISRSTKTE</sequence>
<keyword evidence="2" id="KW-1185">Reference proteome</keyword>
<proteinExistence type="predicted"/>
<protein>
    <submittedName>
        <fullName evidence="1">Uncharacterized protein</fullName>
    </submittedName>
</protein>
<name>A0AAN4VZN5_9BACT</name>
<organism evidence="1 2">
    <name type="scientific">Persicobacter diffluens</name>
    <dbReference type="NCBI Taxonomy" id="981"/>
    <lineage>
        <taxon>Bacteria</taxon>
        <taxon>Pseudomonadati</taxon>
        <taxon>Bacteroidota</taxon>
        <taxon>Cytophagia</taxon>
        <taxon>Cytophagales</taxon>
        <taxon>Persicobacteraceae</taxon>
        <taxon>Persicobacter</taxon>
    </lineage>
</organism>
<comment type="caution">
    <text evidence="1">The sequence shown here is derived from an EMBL/GenBank/DDBJ whole genome shotgun (WGS) entry which is preliminary data.</text>
</comment>
<gene>
    <name evidence="1" type="ORF">PEDI_35960</name>
</gene>
<dbReference type="AlphaFoldDB" id="A0AAN4VZN5"/>